<evidence type="ECO:0000313" key="3">
    <source>
        <dbReference type="Proteomes" id="UP000507470"/>
    </source>
</evidence>
<dbReference type="PANTHER" id="PTHR37984">
    <property type="entry name" value="PROTEIN CBG26694"/>
    <property type="match status" value="1"/>
</dbReference>
<dbReference type="AlphaFoldDB" id="A0A6J8DVC6"/>
<dbReference type="FunFam" id="3.10.10.10:FF:000003">
    <property type="entry name" value="Retrovirus-related Pol polyprotein from transposon 297-like Protein"/>
    <property type="match status" value="1"/>
</dbReference>
<evidence type="ECO:0008006" key="4">
    <source>
        <dbReference type="Google" id="ProtNLM"/>
    </source>
</evidence>
<dbReference type="SUPFAM" id="SSF56672">
    <property type="entry name" value="DNA/RNA polymerases"/>
    <property type="match status" value="1"/>
</dbReference>
<name>A0A6J8DVC6_MYTCO</name>
<evidence type="ECO:0000256" key="1">
    <source>
        <dbReference type="SAM" id="Coils"/>
    </source>
</evidence>
<proteinExistence type="predicted"/>
<dbReference type="Gene3D" id="3.10.10.10">
    <property type="entry name" value="HIV Type 1 Reverse Transcriptase, subunit A, domain 1"/>
    <property type="match status" value="1"/>
</dbReference>
<reference evidence="2 3" key="1">
    <citation type="submission" date="2020-06" db="EMBL/GenBank/DDBJ databases">
        <authorList>
            <person name="Li R."/>
            <person name="Bekaert M."/>
        </authorList>
    </citation>
    <scope>NUCLEOTIDE SEQUENCE [LARGE SCALE GENOMIC DNA]</scope>
    <source>
        <strain evidence="3">wild</strain>
    </source>
</reference>
<dbReference type="OrthoDB" id="6776789at2759"/>
<dbReference type="EMBL" id="CACVKT020007903">
    <property type="protein sequence ID" value="CAC5411697.1"/>
    <property type="molecule type" value="Genomic_DNA"/>
</dbReference>
<dbReference type="Proteomes" id="UP000507470">
    <property type="component" value="Unassembled WGS sequence"/>
</dbReference>
<dbReference type="InterPro" id="IPR050951">
    <property type="entry name" value="Retrovirus_Pol_polyprotein"/>
</dbReference>
<sequence length="257" mass="30437">MEYESEGYHHIELDKSINPVIHPPRRVPIALQERLKSERERMEKLGIVEKVEHPTEWVSSIVIVEKTDGKLRICLDPKDLNRSIKREHFILPRQEEITAKLAGAKYFSKLDASSGFWNIKLDEEMWGCTKEEHDKRLKEVLERIRTANLKLRRDECEIGISEVTYFGHREKRWEPAVVVQKTDNSRSYIVKTENDKLYRRNRKHLMENKNNVVIENDDLGTEPIVQQNTVQIEVNDNKRTRSGRMVRKPERLIENMN</sequence>
<accession>A0A6J8DVC6</accession>
<organism evidence="2 3">
    <name type="scientific">Mytilus coruscus</name>
    <name type="common">Sea mussel</name>
    <dbReference type="NCBI Taxonomy" id="42192"/>
    <lineage>
        <taxon>Eukaryota</taxon>
        <taxon>Metazoa</taxon>
        <taxon>Spiralia</taxon>
        <taxon>Lophotrochozoa</taxon>
        <taxon>Mollusca</taxon>
        <taxon>Bivalvia</taxon>
        <taxon>Autobranchia</taxon>
        <taxon>Pteriomorphia</taxon>
        <taxon>Mytilida</taxon>
        <taxon>Mytiloidea</taxon>
        <taxon>Mytilidae</taxon>
        <taxon>Mytilinae</taxon>
        <taxon>Mytilus</taxon>
    </lineage>
</organism>
<feature type="coiled-coil region" evidence="1">
    <location>
        <begin position="130"/>
        <end position="157"/>
    </location>
</feature>
<dbReference type="Gene3D" id="3.30.70.270">
    <property type="match status" value="2"/>
</dbReference>
<gene>
    <name evidence="2" type="ORF">MCOR_44753</name>
</gene>
<keyword evidence="1" id="KW-0175">Coiled coil</keyword>
<evidence type="ECO:0000313" key="2">
    <source>
        <dbReference type="EMBL" id="CAC5411697.1"/>
    </source>
</evidence>
<keyword evidence="3" id="KW-1185">Reference proteome</keyword>
<dbReference type="CDD" id="cd01647">
    <property type="entry name" value="RT_LTR"/>
    <property type="match status" value="1"/>
</dbReference>
<dbReference type="PANTHER" id="PTHR37984:SF7">
    <property type="entry name" value="INTEGRASE CATALYTIC DOMAIN-CONTAINING PROTEIN"/>
    <property type="match status" value="1"/>
</dbReference>
<dbReference type="InterPro" id="IPR043502">
    <property type="entry name" value="DNA/RNA_pol_sf"/>
</dbReference>
<protein>
    <recommendedName>
        <fullName evidence="4">Reverse transcriptase domain-containing protein</fullName>
    </recommendedName>
</protein>
<dbReference type="InterPro" id="IPR043128">
    <property type="entry name" value="Rev_trsase/Diguanyl_cyclase"/>
</dbReference>